<dbReference type="GO" id="GO:0003677">
    <property type="term" value="F:DNA binding"/>
    <property type="evidence" value="ECO:0007669"/>
    <property type="project" value="InterPro"/>
</dbReference>
<organism evidence="6 7">
    <name type="scientific">Bacillus cereus (strain VD146)</name>
    <dbReference type="NCBI Taxonomy" id="1053236"/>
    <lineage>
        <taxon>Bacteria</taxon>
        <taxon>Bacillati</taxon>
        <taxon>Bacillota</taxon>
        <taxon>Bacilli</taxon>
        <taxon>Bacillales</taxon>
        <taxon>Bacillaceae</taxon>
        <taxon>Bacillus</taxon>
        <taxon>Bacillus cereus group</taxon>
    </lineage>
</organism>
<feature type="binding site" evidence="4">
    <location>
        <begin position="158"/>
        <end position="165"/>
    </location>
    <ligand>
        <name>ATP</name>
        <dbReference type="ChEBI" id="CHEBI:30616"/>
    </ligand>
</feature>
<dbReference type="PATRIC" id="fig|1053236.3.peg.6227"/>
<evidence type="ECO:0000313" key="7">
    <source>
        <dbReference type="Proteomes" id="UP000014020"/>
    </source>
</evidence>
<dbReference type="InterPro" id="IPR050206">
    <property type="entry name" value="FtsK/SpoIIIE/SftA"/>
</dbReference>
<dbReference type="SUPFAM" id="SSF52540">
    <property type="entry name" value="P-loop containing nucleoside triphosphate hydrolases"/>
    <property type="match status" value="1"/>
</dbReference>
<dbReference type="PROSITE" id="PS50901">
    <property type="entry name" value="FTSK"/>
    <property type="match status" value="1"/>
</dbReference>
<keyword evidence="3 4" id="KW-0067">ATP-binding</keyword>
<dbReference type="Proteomes" id="UP000014020">
    <property type="component" value="Unassembled WGS sequence"/>
</dbReference>
<accession>R8MF01</accession>
<feature type="domain" description="FtsK" evidence="5">
    <location>
        <begin position="141"/>
        <end position="320"/>
    </location>
</feature>
<sequence>MISEIKKIWQQYQEKKEEKELIQIIKDKTNKAFHSAQLFLVQKNKFTDAKMHIYPEIRSIRLMEYVEIVFTIPRGMNPEEVRKKEYVFKQYLSDRAELEIGLVKFVIRIFPNEITNVLYDYSSFPIQKEKLPIVCGINKYNQYVIYDMTEHPHLLVAGTTGSGKSTQIRAILTTLIQQKTPDQLHLYLCDLKKSEFHLFQKIQHVRSTTYTANSLYPILVKLKKEMQKRGELLNKHECTHIDQLPKKLPYILLCIDEYPLLQNEKEILSIIEEISSIGRTNGVFLLLSMQRPDSKILEGKIKNNLTVTMGFRCKNATNAAVMDCPGAEKIPKTARGRMILNFDSLETIQAPFLSEDKAKIALNPYKRSNHTEQELITKESAEKESIFGLLED</sequence>
<proteinExistence type="predicted"/>
<dbReference type="RefSeq" id="WP_016121312.1">
    <property type="nucleotide sequence ID" value="NZ_KB976684.1"/>
</dbReference>
<reference evidence="7" key="1">
    <citation type="submission" date="2012-12" db="EMBL/GenBank/DDBJ databases">
        <title>The genome sequence of Bacillus cereus VD146.</title>
        <authorList>
            <consortium name="The Broad Institute Genome Sequencing Platform"/>
            <consortium name="The Broad Institute Genome Sequencing Center for Infectious Disease"/>
            <person name="Feldgarden M."/>
            <person name="Van der Auwera G.A."/>
            <person name="Mahillon J."/>
            <person name="Duprez V."/>
            <person name="Timmery S."/>
            <person name="Mattelet C."/>
            <person name="Dierick K."/>
            <person name="Sun M."/>
            <person name="Yu Z."/>
            <person name="Zhu L."/>
            <person name="Hu X."/>
            <person name="Shank E.B."/>
            <person name="Swiecicka I."/>
            <person name="Hansen B.M."/>
            <person name="Andrup L."/>
            <person name="Walker B."/>
            <person name="Young S.K."/>
            <person name="Zeng Q."/>
            <person name="Gargeya S."/>
            <person name="Fitzgerald M."/>
            <person name="Haas B."/>
            <person name="Abouelleil A."/>
            <person name="Alvarado L."/>
            <person name="Arachchi H.M."/>
            <person name="Berlin A.M."/>
            <person name="Chapman S.B."/>
            <person name="Dewar J."/>
            <person name="Goldberg J."/>
            <person name="Griggs A."/>
            <person name="Gujja S."/>
            <person name="Hansen M."/>
            <person name="Howarth C."/>
            <person name="Imamovic A."/>
            <person name="Larimer J."/>
            <person name="McCowan C."/>
            <person name="Murphy C."/>
            <person name="Neiman D."/>
            <person name="Pearson M."/>
            <person name="Priest M."/>
            <person name="Roberts A."/>
            <person name="Saif S."/>
            <person name="Shea T."/>
            <person name="Sisk P."/>
            <person name="Sykes S."/>
            <person name="Wortman J."/>
            <person name="Nusbaum C."/>
            <person name="Birren B."/>
        </authorList>
    </citation>
    <scope>NUCLEOTIDE SEQUENCE [LARGE SCALE GENOMIC DNA]</scope>
    <source>
        <strain evidence="7">VD146</strain>
    </source>
</reference>
<dbReference type="Pfam" id="PF01580">
    <property type="entry name" value="FtsK_SpoIIIE"/>
    <property type="match status" value="1"/>
</dbReference>
<evidence type="ECO:0000256" key="2">
    <source>
        <dbReference type="ARBA" id="ARBA00022741"/>
    </source>
</evidence>
<dbReference type="InterPro" id="IPR002543">
    <property type="entry name" value="FtsK_dom"/>
</dbReference>
<dbReference type="PANTHER" id="PTHR22683:SF41">
    <property type="entry name" value="DNA TRANSLOCASE FTSK"/>
    <property type="match status" value="1"/>
</dbReference>
<evidence type="ECO:0000256" key="1">
    <source>
        <dbReference type="ARBA" id="ARBA00004141"/>
    </source>
</evidence>
<evidence type="ECO:0000256" key="3">
    <source>
        <dbReference type="ARBA" id="ARBA00022840"/>
    </source>
</evidence>
<dbReference type="InterPro" id="IPR027417">
    <property type="entry name" value="P-loop_NTPase"/>
</dbReference>
<dbReference type="Gene3D" id="3.40.50.300">
    <property type="entry name" value="P-loop containing nucleotide triphosphate hydrolases"/>
    <property type="match status" value="1"/>
</dbReference>
<evidence type="ECO:0000313" key="6">
    <source>
        <dbReference type="EMBL" id="EOP32328.1"/>
    </source>
</evidence>
<dbReference type="PANTHER" id="PTHR22683">
    <property type="entry name" value="SPORULATION PROTEIN RELATED"/>
    <property type="match status" value="1"/>
</dbReference>
<gene>
    <name evidence="6" type="ORF">IK1_05864</name>
</gene>
<dbReference type="GO" id="GO:0005524">
    <property type="term" value="F:ATP binding"/>
    <property type="evidence" value="ECO:0007669"/>
    <property type="project" value="UniProtKB-UniRule"/>
</dbReference>
<dbReference type="GO" id="GO:0016020">
    <property type="term" value="C:membrane"/>
    <property type="evidence" value="ECO:0007669"/>
    <property type="project" value="UniProtKB-SubCell"/>
</dbReference>
<comment type="subcellular location">
    <subcellularLocation>
        <location evidence="1">Membrane</location>
        <topology evidence="1">Multi-pass membrane protein</topology>
    </subcellularLocation>
</comment>
<protein>
    <recommendedName>
        <fullName evidence="5">FtsK domain-containing protein</fullName>
    </recommendedName>
</protein>
<keyword evidence="2 4" id="KW-0547">Nucleotide-binding</keyword>
<comment type="caution">
    <text evidence="6">The sequence shown here is derived from an EMBL/GenBank/DDBJ whole genome shotgun (WGS) entry which is preliminary data.</text>
</comment>
<dbReference type="HOGENOM" id="CLU_059880_1_1_9"/>
<dbReference type="AlphaFoldDB" id="R8MF01"/>
<dbReference type="EMBL" id="AHFE01000075">
    <property type="protein sequence ID" value="EOP32328.1"/>
    <property type="molecule type" value="Genomic_DNA"/>
</dbReference>
<evidence type="ECO:0000256" key="4">
    <source>
        <dbReference type="PROSITE-ProRule" id="PRU00289"/>
    </source>
</evidence>
<evidence type="ECO:0000259" key="5">
    <source>
        <dbReference type="PROSITE" id="PS50901"/>
    </source>
</evidence>
<name>R8MF01_BACCX</name>